<dbReference type="EMBL" id="MNYY01000048">
    <property type="protein sequence ID" value="OIP72284.1"/>
    <property type="molecule type" value="Genomic_DNA"/>
</dbReference>
<evidence type="ECO:0000256" key="2">
    <source>
        <dbReference type="ARBA" id="ARBA00022598"/>
    </source>
</evidence>
<accession>A0A2M7PRN2</accession>
<accession>A0A2M8CCY5</accession>
<dbReference type="UniPathway" id="UPA00253"/>
<evidence type="ECO:0000256" key="3">
    <source>
        <dbReference type="ARBA" id="ARBA00022741"/>
    </source>
</evidence>
<keyword evidence="2 6" id="KW-0436">Ligase</keyword>
<accession>A0A1J5GJ48</accession>
<proteinExistence type="inferred from homology"/>
<reference evidence="9 13" key="1">
    <citation type="journal article" date="2016" name="Environ. Microbiol.">
        <title>Genomic resolution of a cold subsurface aquifer community provides metabolic insights for novel microbes adapted to high CO concentrations.</title>
        <authorList>
            <person name="Probst A.J."/>
            <person name="Castelle C.J."/>
            <person name="Singh A."/>
            <person name="Brown C.T."/>
            <person name="Anantharaman K."/>
            <person name="Sharon I."/>
            <person name="Hug L.A."/>
            <person name="Burstein D."/>
            <person name="Emerson J.B."/>
            <person name="Thomas B.C."/>
            <person name="Banfield J.F."/>
        </authorList>
    </citation>
    <scope>NUCLEOTIDE SEQUENCE [LARGE SCALE GENOMIC DNA]</scope>
    <source>
        <strain evidence="9">CG2_30_33_13</strain>
    </source>
</reference>
<evidence type="ECO:0000256" key="1">
    <source>
        <dbReference type="ARBA" id="ARBA00004790"/>
    </source>
</evidence>
<evidence type="ECO:0000313" key="10">
    <source>
        <dbReference type="EMBL" id="PIX34307.1"/>
    </source>
</evidence>
<organism evidence="9 13">
    <name type="scientific">Candidatus Infernicultor aquiphilus</name>
    <dbReference type="NCBI Taxonomy" id="1805029"/>
    <lineage>
        <taxon>Bacteria</taxon>
        <taxon>Pseudomonadati</taxon>
        <taxon>Atribacterota</taxon>
        <taxon>Candidatus Phoenicimicrobiia</taxon>
        <taxon>Candidatus Pheonicimicrobiales</taxon>
        <taxon>Candidatus Phoenicimicrobiaceae</taxon>
        <taxon>Candidatus Infernicultor</taxon>
    </lineage>
</organism>
<dbReference type="GO" id="GO:0003952">
    <property type="term" value="F:NAD+ synthase (glutamine-hydrolyzing) activity"/>
    <property type="evidence" value="ECO:0007669"/>
    <property type="project" value="InterPro"/>
</dbReference>
<dbReference type="GO" id="GO:0009435">
    <property type="term" value="P:NAD+ biosynthetic process"/>
    <property type="evidence" value="ECO:0007669"/>
    <property type="project" value="UniProtKB-UniPathway"/>
</dbReference>
<dbReference type="EMBL" id="PFTV01000103">
    <property type="protein sequence ID" value="PJB56879.1"/>
    <property type="molecule type" value="Genomic_DNA"/>
</dbReference>
<feature type="domain" description="NAD/GMP synthase" evidence="8">
    <location>
        <begin position="24"/>
        <end position="109"/>
    </location>
</feature>
<dbReference type="NCBIfam" id="TIGR00552">
    <property type="entry name" value="nadE"/>
    <property type="match status" value="2"/>
</dbReference>
<protein>
    <recommendedName>
        <fullName evidence="7">NH(3)-dependent NAD(+) synthetase</fullName>
        <ecNumber evidence="7">6.3.1.5</ecNumber>
    </recommendedName>
</protein>
<evidence type="ECO:0000313" key="12">
    <source>
        <dbReference type="EMBL" id="PJB56879.1"/>
    </source>
</evidence>
<dbReference type="InterPro" id="IPR003694">
    <property type="entry name" value="NAD_synthase"/>
</dbReference>
<comment type="similarity">
    <text evidence="6">Belongs to the NAD synthetase family.</text>
</comment>
<gene>
    <name evidence="9" type="ORF">AUK42_02290</name>
    <name evidence="12" type="ORF">CO097_04175</name>
    <name evidence="11" type="ORF">COZ07_02755</name>
    <name evidence="10" type="ORF">COZ58_04395</name>
</gene>
<reference evidence="14 15" key="3">
    <citation type="submission" date="2017-09" db="EMBL/GenBank/DDBJ databases">
        <title>Depth-based differentiation of microbial function through sediment-hosted aquifers and enrichment of novel symbionts in the deep terrestrial subsurface.</title>
        <authorList>
            <person name="Probst A.J."/>
            <person name="Ladd B."/>
            <person name="Jarett J.K."/>
            <person name="Geller-Mcgrath D.E."/>
            <person name="Sieber C.M."/>
            <person name="Emerson J.B."/>
            <person name="Anantharaman K."/>
            <person name="Thomas B.C."/>
            <person name="Malmstrom R."/>
            <person name="Stieglmeier M."/>
            <person name="Klingl A."/>
            <person name="Woyke T."/>
            <person name="Ryan C.M."/>
            <person name="Banfield J.F."/>
        </authorList>
    </citation>
    <scope>NUCLEOTIDE SEQUENCE [LARGE SCALE GENOMIC DNA]</scope>
    <source>
        <strain evidence="11">CG_4_10_14_3_um_filter_34_13</strain>
        <strain evidence="12">CG_4_9_14_3_um_filter_33_16</strain>
    </source>
</reference>
<dbReference type="RefSeq" id="WP_406607074.1">
    <property type="nucleotide sequence ID" value="NZ_PFKO01000098.1"/>
</dbReference>
<sequence>MSDNILLEELKVEMRIEPEKVSLSIENFIREYTEKLEREGLILGLSGGIDSSVVAVLGQRALSPQKVLALIMPDQDSKKEHLKDAQDLAQELSIPTKLIDLTPYLQEMRIYALSPFNKIPVWGGLKGRVIKESYQFYTRKTGEIPFSASLLGFKDKAFKSYLEKSNAYYRIKHRLRMVLLYLYAELENRLVVGAANKSEYQIGFFVKHGCDDASDIMPLLNLYKTQVRELACYLNIPSRIIQKPPSPDLIPGLTTEEALGISYEKMDLILLALEKGWEITDITKALEIKEDKIVDIQNLMQKSEHLRKIFIPKNE</sequence>
<dbReference type="GO" id="GO:0004359">
    <property type="term" value="F:glutaminase activity"/>
    <property type="evidence" value="ECO:0007669"/>
    <property type="project" value="InterPro"/>
</dbReference>
<dbReference type="AlphaFoldDB" id="A0A1J5GJ48"/>
<dbReference type="GO" id="GO:0005737">
    <property type="term" value="C:cytoplasm"/>
    <property type="evidence" value="ECO:0007669"/>
    <property type="project" value="InterPro"/>
</dbReference>
<evidence type="ECO:0000259" key="8">
    <source>
        <dbReference type="Pfam" id="PF02540"/>
    </source>
</evidence>
<dbReference type="PANTHER" id="PTHR23090:SF9">
    <property type="entry name" value="GLUTAMINE-DEPENDENT NAD(+) SYNTHETASE"/>
    <property type="match status" value="1"/>
</dbReference>
<dbReference type="InterPro" id="IPR014729">
    <property type="entry name" value="Rossmann-like_a/b/a_fold"/>
</dbReference>
<reference evidence="10" key="2">
    <citation type="submission" date="2017-09" db="EMBL/GenBank/DDBJ databases">
        <title>Depth-based differentiation of microbial function through sediment-hosted aquifers and enrichment of novel symbionts in the deep terrestrial subsurface.</title>
        <authorList>
            <person name="Probst A.J."/>
            <person name="Ladd B."/>
            <person name="Jarett J.K."/>
            <person name="Geller-Mcgrath D.E."/>
            <person name="Sieber C.M.K."/>
            <person name="Emerson J.B."/>
            <person name="Anantharaman K."/>
            <person name="Thomas B.C."/>
            <person name="Malmstrom R."/>
            <person name="Stieglmeier M."/>
            <person name="Klingl A."/>
            <person name="Woyke T."/>
            <person name="Ryan C.M."/>
            <person name="Banfield J.F."/>
        </authorList>
    </citation>
    <scope>NUCLEOTIDE SEQUENCE</scope>
    <source>
        <strain evidence="10">CG_4_8_14_3_um_filter_34_18</strain>
    </source>
</reference>
<evidence type="ECO:0000313" key="15">
    <source>
        <dbReference type="Proteomes" id="UP000230646"/>
    </source>
</evidence>
<evidence type="ECO:0000256" key="7">
    <source>
        <dbReference type="RuleBase" id="RU003812"/>
    </source>
</evidence>
<dbReference type="EC" id="6.3.1.5" evidence="7"/>
<dbReference type="CDD" id="cd00553">
    <property type="entry name" value="NAD_synthase"/>
    <property type="match status" value="1"/>
</dbReference>
<evidence type="ECO:0000256" key="6">
    <source>
        <dbReference type="RuleBase" id="RU003811"/>
    </source>
</evidence>
<dbReference type="GO" id="GO:0005524">
    <property type="term" value="F:ATP binding"/>
    <property type="evidence" value="ECO:0007669"/>
    <property type="project" value="UniProtKB-KW"/>
</dbReference>
<evidence type="ECO:0000256" key="5">
    <source>
        <dbReference type="ARBA" id="ARBA00023027"/>
    </source>
</evidence>
<dbReference type="Gene3D" id="3.40.50.620">
    <property type="entry name" value="HUPs"/>
    <property type="match status" value="1"/>
</dbReference>
<name>A0A1J5GJ48_9BACT</name>
<evidence type="ECO:0000313" key="9">
    <source>
        <dbReference type="EMBL" id="OIP72284.1"/>
    </source>
</evidence>
<comment type="caution">
    <text evidence="9">The sequence shown here is derived from an EMBL/GenBank/DDBJ whole genome shotgun (WGS) entry which is preliminary data.</text>
</comment>
<dbReference type="Pfam" id="PF02540">
    <property type="entry name" value="NAD_synthase"/>
    <property type="match status" value="2"/>
</dbReference>
<dbReference type="Proteomes" id="UP000230646">
    <property type="component" value="Unassembled WGS sequence"/>
</dbReference>
<dbReference type="Proteomes" id="UP000231493">
    <property type="component" value="Unassembled WGS sequence"/>
</dbReference>
<dbReference type="EMBL" id="PFIP01000085">
    <property type="protein sequence ID" value="PIX34307.1"/>
    <property type="molecule type" value="Genomic_DNA"/>
</dbReference>
<comment type="pathway">
    <text evidence="1">Cofactor biosynthesis; NAD(+) biosynthesis.</text>
</comment>
<dbReference type="STRING" id="1805029.AUK42_02290"/>
<dbReference type="PANTHER" id="PTHR23090">
    <property type="entry name" value="NH 3 /GLUTAMINE-DEPENDENT NAD + SYNTHETASE"/>
    <property type="match status" value="1"/>
</dbReference>
<dbReference type="GO" id="GO:0008795">
    <property type="term" value="F:NAD+ synthase activity"/>
    <property type="evidence" value="ECO:0007669"/>
    <property type="project" value="UniProtKB-EC"/>
</dbReference>
<comment type="catalytic activity">
    <reaction evidence="7">
        <text>deamido-NAD(+) + NH4(+) + ATP = AMP + diphosphate + NAD(+) + H(+)</text>
        <dbReference type="Rhea" id="RHEA:21188"/>
        <dbReference type="ChEBI" id="CHEBI:15378"/>
        <dbReference type="ChEBI" id="CHEBI:28938"/>
        <dbReference type="ChEBI" id="CHEBI:30616"/>
        <dbReference type="ChEBI" id="CHEBI:33019"/>
        <dbReference type="ChEBI" id="CHEBI:57540"/>
        <dbReference type="ChEBI" id="CHEBI:58437"/>
        <dbReference type="ChEBI" id="CHEBI:456215"/>
        <dbReference type="EC" id="6.3.1.5"/>
    </reaction>
</comment>
<dbReference type="InterPro" id="IPR022310">
    <property type="entry name" value="NAD/GMP_synthase"/>
</dbReference>
<accession>A0A2M7K850</accession>
<evidence type="ECO:0000313" key="11">
    <source>
        <dbReference type="EMBL" id="PIY33279.1"/>
    </source>
</evidence>
<keyword evidence="3 6" id="KW-0547">Nucleotide-binding</keyword>
<feature type="domain" description="NAD/GMP synthase" evidence="8">
    <location>
        <begin position="167"/>
        <end position="308"/>
    </location>
</feature>
<keyword evidence="4 6" id="KW-0067">ATP-binding</keyword>
<keyword evidence="5 6" id="KW-0520">NAD</keyword>
<evidence type="ECO:0000313" key="13">
    <source>
        <dbReference type="Proteomes" id="UP000182763"/>
    </source>
</evidence>
<evidence type="ECO:0000256" key="4">
    <source>
        <dbReference type="ARBA" id="ARBA00022840"/>
    </source>
</evidence>
<evidence type="ECO:0000313" key="14">
    <source>
        <dbReference type="Proteomes" id="UP000228560"/>
    </source>
</evidence>
<dbReference type="Proteomes" id="UP000228560">
    <property type="component" value="Unassembled WGS sequence"/>
</dbReference>
<dbReference type="EMBL" id="PFKO01000098">
    <property type="protein sequence ID" value="PIY33279.1"/>
    <property type="molecule type" value="Genomic_DNA"/>
</dbReference>
<dbReference type="Proteomes" id="UP000182763">
    <property type="component" value="Unassembled WGS sequence"/>
</dbReference>
<dbReference type="SUPFAM" id="SSF52402">
    <property type="entry name" value="Adenine nucleotide alpha hydrolases-like"/>
    <property type="match status" value="1"/>
</dbReference>